<protein>
    <submittedName>
        <fullName evidence="2">Uncharacterized protein</fullName>
    </submittedName>
</protein>
<evidence type="ECO:0000313" key="2">
    <source>
        <dbReference type="EMBL" id="EOR93820.1"/>
    </source>
</evidence>
<keyword evidence="3" id="KW-1185">Reference proteome</keyword>
<evidence type="ECO:0000313" key="3">
    <source>
        <dbReference type="Proteomes" id="UP000014174"/>
    </source>
</evidence>
<reference evidence="2 3" key="1">
    <citation type="journal article" date="2013" name="Genome Announc.">
        <title>Draft Genome Sequence of Arcticibacter svalbardensis Strain MN12-7T, a Member of the Family Sphingobacteriaceae Isolated from an Arctic Soil Sample.</title>
        <authorList>
            <person name="Shivaji S."/>
            <person name="Ara S."/>
            <person name="Prasad S."/>
            <person name="Manasa B.P."/>
            <person name="Begum Z."/>
            <person name="Singh A."/>
            <person name="Kumar Pinnaka A."/>
        </authorList>
    </citation>
    <scope>NUCLEOTIDE SEQUENCE [LARGE SCALE GENOMIC DNA]</scope>
    <source>
        <strain evidence="2 3">MN12-7</strain>
    </source>
</reference>
<proteinExistence type="predicted"/>
<gene>
    <name evidence="2" type="ORF">ADIARSV_2957</name>
</gene>
<feature type="compositionally biased region" description="Basic and acidic residues" evidence="1">
    <location>
        <begin position="1"/>
        <end position="16"/>
    </location>
</feature>
<accession>R9GQK3</accession>
<dbReference type="AlphaFoldDB" id="R9GQK3"/>
<comment type="caution">
    <text evidence="2">The sequence shown here is derived from an EMBL/GenBank/DDBJ whole genome shotgun (WGS) entry which is preliminary data.</text>
</comment>
<dbReference type="EMBL" id="AQPN01000103">
    <property type="protein sequence ID" value="EOR93820.1"/>
    <property type="molecule type" value="Genomic_DNA"/>
</dbReference>
<sequence>MAEKNNDKDPCWDKYEQVGMKTKKGKKVPNCVPKKDSGTKKK</sequence>
<feature type="region of interest" description="Disordered" evidence="1">
    <location>
        <begin position="1"/>
        <end position="42"/>
    </location>
</feature>
<dbReference type="Proteomes" id="UP000014174">
    <property type="component" value="Unassembled WGS sequence"/>
</dbReference>
<evidence type="ECO:0000256" key="1">
    <source>
        <dbReference type="SAM" id="MobiDB-lite"/>
    </source>
</evidence>
<feature type="compositionally biased region" description="Basic and acidic residues" evidence="1">
    <location>
        <begin position="33"/>
        <end position="42"/>
    </location>
</feature>
<dbReference type="RefSeq" id="WP_016196188.1">
    <property type="nucleotide sequence ID" value="NZ_AQPN01000103.1"/>
</dbReference>
<organism evidence="2 3">
    <name type="scientific">Arcticibacter svalbardensis MN12-7</name>
    <dbReference type="NCBI Taxonomy" id="1150600"/>
    <lineage>
        <taxon>Bacteria</taxon>
        <taxon>Pseudomonadati</taxon>
        <taxon>Bacteroidota</taxon>
        <taxon>Sphingobacteriia</taxon>
        <taxon>Sphingobacteriales</taxon>
        <taxon>Sphingobacteriaceae</taxon>
        <taxon>Arcticibacter</taxon>
    </lineage>
</organism>
<name>R9GQK3_9SPHI</name>